<evidence type="ECO:0000256" key="4">
    <source>
        <dbReference type="SAM" id="MobiDB-lite"/>
    </source>
</evidence>
<name>A0A9W8B4X9_9FUNG</name>
<comment type="similarity">
    <text evidence="3">Belongs to the TRAFAC class TrmE-Era-EngA-EngB-Septin-like GTPase superfamily. Septin GTPase family.</text>
</comment>
<evidence type="ECO:0000313" key="7">
    <source>
        <dbReference type="Proteomes" id="UP001151582"/>
    </source>
</evidence>
<dbReference type="Gene3D" id="3.40.50.300">
    <property type="entry name" value="P-loop containing nucleotide triphosphate hydrolases"/>
    <property type="match status" value="1"/>
</dbReference>
<dbReference type="GO" id="GO:0032156">
    <property type="term" value="C:septin cytoskeleton"/>
    <property type="evidence" value="ECO:0007669"/>
    <property type="project" value="UniProtKB-ARBA"/>
</dbReference>
<gene>
    <name evidence="6" type="primary">CDC3</name>
    <name evidence="6" type="ORF">H4R34_004054</name>
</gene>
<dbReference type="Pfam" id="PF00735">
    <property type="entry name" value="Septin"/>
    <property type="match status" value="1"/>
</dbReference>
<dbReference type="GO" id="GO:0051301">
    <property type="term" value="P:cell division"/>
    <property type="evidence" value="ECO:0007669"/>
    <property type="project" value="UniProtKB-KW"/>
</dbReference>
<dbReference type="OrthoDB" id="416553at2759"/>
<keyword evidence="6" id="KW-0131">Cell cycle</keyword>
<feature type="compositionally biased region" description="Basic and acidic residues" evidence="4">
    <location>
        <begin position="385"/>
        <end position="398"/>
    </location>
</feature>
<dbReference type="EMBL" id="JANBQB010000451">
    <property type="protein sequence ID" value="KAJ1976238.1"/>
    <property type="molecule type" value="Genomic_DNA"/>
</dbReference>
<evidence type="ECO:0000256" key="1">
    <source>
        <dbReference type="ARBA" id="ARBA00022741"/>
    </source>
</evidence>
<evidence type="ECO:0000256" key="2">
    <source>
        <dbReference type="ARBA" id="ARBA00023134"/>
    </source>
</evidence>
<feature type="region of interest" description="Disordered" evidence="4">
    <location>
        <begin position="385"/>
        <end position="416"/>
    </location>
</feature>
<dbReference type="InterPro" id="IPR030379">
    <property type="entry name" value="G_SEPTIN_dom"/>
</dbReference>
<reference evidence="6" key="1">
    <citation type="submission" date="2022-07" db="EMBL/GenBank/DDBJ databases">
        <title>Phylogenomic reconstructions and comparative analyses of Kickxellomycotina fungi.</title>
        <authorList>
            <person name="Reynolds N.K."/>
            <person name="Stajich J.E."/>
            <person name="Barry K."/>
            <person name="Grigoriev I.V."/>
            <person name="Crous P."/>
            <person name="Smith M.E."/>
        </authorList>
    </citation>
    <scope>NUCLEOTIDE SEQUENCE</scope>
    <source>
        <strain evidence="6">RSA 567</strain>
    </source>
</reference>
<dbReference type="Proteomes" id="UP001151582">
    <property type="component" value="Unassembled WGS sequence"/>
</dbReference>
<dbReference type="SUPFAM" id="SSF52540">
    <property type="entry name" value="P-loop containing nucleoside triphosphate hydrolases"/>
    <property type="match status" value="1"/>
</dbReference>
<dbReference type="PIRSF" id="PIRSF006698">
    <property type="entry name" value="Septin"/>
    <property type="match status" value="1"/>
</dbReference>
<keyword evidence="6" id="KW-0132">Cell division</keyword>
<protein>
    <submittedName>
        <fullName evidence="6">Cell division control protein 3</fullName>
    </submittedName>
</protein>
<feature type="domain" description="Septin-type G" evidence="5">
    <location>
        <begin position="39"/>
        <end position="312"/>
    </location>
</feature>
<organism evidence="6 7">
    <name type="scientific">Dimargaris verticillata</name>
    <dbReference type="NCBI Taxonomy" id="2761393"/>
    <lineage>
        <taxon>Eukaryota</taxon>
        <taxon>Fungi</taxon>
        <taxon>Fungi incertae sedis</taxon>
        <taxon>Zoopagomycota</taxon>
        <taxon>Kickxellomycotina</taxon>
        <taxon>Dimargaritomycetes</taxon>
        <taxon>Dimargaritales</taxon>
        <taxon>Dimargaritaceae</taxon>
        <taxon>Dimargaris</taxon>
    </lineage>
</organism>
<dbReference type="AlphaFoldDB" id="A0A9W8B4X9"/>
<dbReference type="InterPro" id="IPR027417">
    <property type="entry name" value="P-loop_NTPase"/>
</dbReference>
<dbReference type="PROSITE" id="PS51719">
    <property type="entry name" value="G_SEPTIN"/>
    <property type="match status" value="1"/>
</dbReference>
<keyword evidence="2 3" id="KW-0342">GTP-binding</keyword>
<keyword evidence="7" id="KW-1185">Reference proteome</keyword>
<evidence type="ECO:0000256" key="3">
    <source>
        <dbReference type="RuleBase" id="RU004560"/>
    </source>
</evidence>
<dbReference type="CDD" id="cd01850">
    <property type="entry name" value="CDC_Septin"/>
    <property type="match status" value="1"/>
</dbReference>
<dbReference type="GO" id="GO:0005525">
    <property type="term" value="F:GTP binding"/>
    <property type="evidence" value="ECO:0007669"/>
    <property type="project" value="UniProtKB-KW"/>
</dbReference>
<evidence type="ECO:0000259" key="5">
    <source>
        <dbReference type="PROSITE" id="PS51719"/>
    </source>
</evidence>
<dbReference type="FunFam" id="3.40.50.300:FF:000196">
    <property type="entry name" value="Cell division control 3"/>
    <property type="match status" value="1"/>
</dbReference>
<accession>A0A9W8B4X9</accession>
<dbReference type="PANTHER" id="PTHR18884">
    <property type="entry name" value="SEPTIN"/>
    <property type="match status" value="1"/>
</dbReference>
<proteinExistence type="inferred from homology"/>
<sequence length="416" mass="48002">MSTINDNTAKATNVVKKKLNGYVGFANLPNQVHRKSVKKGFHFVVMAVGESGLGKSTLVNTMFNSRLIPEKEEVPPSTETPQTVAIQNISADIQENGVKLRLTVVDTPGFGDFVNNEESWKPILMDIESRFDSYLAQETRANRTKFVDNRVHACIYFIAPTGHSLRAIDIEFMKKLHTKVNLIPVIAKADTMTEDEIDAFKARILADIAHHNIQIFRPTSDSFDDPETVAENREILSKMPFAVVGSEKEVQTPDGRMVRGRKYPWGVIEVDNEEHNDFVKLRQMLIRTHMEELKEYTNLTLYENYRTAKLLSLGKVQDDSVFREYNPVVQMEEEKRLHETKLQKMEAEMNTVFQQKVQEKEQKLKQSEEELYARHKEMKLALEKQRQDLEEKKKRLETSLRPNTPDRKVKKGFGFK</sequence>
<keyword evidence="1 3" id="KW-0547">Nucleotide-binding</keyword>
<comment type="caution">
    <text evidence="6">The sequence shown here is derived from an EMBL/GenBank/DDBJ whole genome shotgun (WGS) entry which is preliminary data.</text>
</comment>
<dbReference type="GO" id="GO:0005938">
    <property type="term" value="C:cell cortex"/>
    <property type="evidence" value="ECO:0007669"/>
    <property type="project" value="UniProtKB-ARBA"/>
</dbReference>
<dbReference type="InterPro" id="IPR016491">
    <property type="entry name" value="Septin"/>
</dbReference>
<evidence type="ECO:0000313" key="6">
    <source>
        <dbReference type="EMBL" id="KAJ1976238.1"/>
    </source>
</evidence>